<dbReference type="InterPro" id="IPR015890">
    <property type="entry name" value="Chorismate_C"/>
</dbReference>
<keyword evidence="4 7" id="KW-0413">Isomerase</keyword>
<evidence type="ECO:0000256" key="5">
    <source>
        <dbReference type="ARBA" id="ARBA00041564"/>
    </source>
</evidence>
<proteinExistence type="inferred from homology"/>
<evidence type="ECO:0000313" key="8">
    <source>
        <dbReference type="Proteomes" id="UP000001026"/>
    </source>
</evidence>
<evidence type="ECO:0000256" key="2">
    <source>
        <dbReference type="ARBA" id="ARBA00005297"/>
    </source>
</evidence>
<comment type="catalytic activity">
    <reaction evidence="1">
        <text>chorismate = isochorismate</text>
        <dbReference type="Rhea" id="RHEA:18985"/>
        <dbReference type="ChEBI" id="CHEBI:29748"/>
        <dbReference type="ChEBI" id="CHEBI:29780"/>
        <dbReference type="EC" id="5.4.4.2"/>
    </reaction>
</comment>
<dbReference type="GO" id="GO:0008909">
    <property type="term" value="F:isochorismate synthase activity"/>
    <property type="evidence" value="ECO:0007669"/>
    <property type="project" value="UniProtKB-EC"/>
</dbReference>
<dbReference type="SUPFAM" id="SSF56322">
    <property type="entry name" value="ADC synthase"/>
    <property type="match status" value="1"/>
</dbReference>
<evidence type="ECO:0000259" key="6">
    <source>
        <dbReference type="Pfam" id="PF00425"/>
    </source>
</evidence>
<dbReference type="Pfam" id="PF00425">
    <property type="entry name" value="Chorismate_bind"/>
    <property type="match status" value="1"/>
</dbReference>
<dbReference type="InterPro" id="IPR005801">
    <property type="entry name" value="ADC_synthase"/>
</dbReference>
<dbReference type="EMBL" id="BX548174">
    <property type="protein sequence ID" value="CAE18636.1"/>
    <property type="molecule type" value="Genomic_DNA"/>
</dbReference>
<dbReference type="OrthoDB" id="9803598at2"/>
<feature type="domain" description="Chorismate-utilising enzyme C-terminal" evidence="6">
    <location>
        <begin position="208"/>
        <end position="450"/>
    </location>
</feature>
<evidence type="ECO:0000256" key="1">
    <source>
        <dbReference type="ARBA" id="ARBA00000799"/>
    </source>
</evidence>
<dbReference type="Gene3D" id="3.60.120.10">
    <property type="entry name" value="Anthranilate synthase"/>
    <property type="match status" value="1"/>
</dbReference>
<dbReference type="eggNOG" id="COG1169">
    <property type="taxonomic scope" value="Bacteria"/>
</dbReference>
<evidence type="ECO:0000256" key="4">
    <source>
        <dbReference type="ARBA" id="ARBA00023235"/>
    </source>
</evidence>
<dbReference type="AlphaFoldDB" id="Q7V3A5"/>
<organism evidence="7 8">
    <name type="scientific">Prochlorococcus marinus subsp. pastoris (strain CCMP1986 / NIES-2087 / MED4)</name>
    <dbReference type="NCBI Taxonomy" id="59919"/>
    <lineage>
        <taxon>Bacteria</taxon>
        <taxon>Bacillati</taxon>
        <taxon>Cyanobacteriota</taxon>
        <taxon>Cyanophyceae</taxon>
        <taxon>Synechococcales</taxon>
        <taxon>Prochlorococcaceae</taxon>
        <taxon>Prochlorococcus</taxon>
    </lineage>
</organism>
<dbReference type="InterPro" id="IPR004561">
    <property type="entry name" value="IsoChor_synthase"/>
</dbReference>
<protein>
    <recommendedName>
        <fullName evidence="3">isochorismate synthase</fullName>
        <ecNumber evidence="3">5.4.4.2</ecNumber>
    </recommendedName>
    <alternativeName>
        <fullName evidence="5">Isochorismate mutase</fullName>
    </alternativeName>
</protein>
<name>Q7V3A5_PROMP</name>
<evidence type="ECO:0000313" key="7">
    <source>
        <dbReference type="EMBL" id="CAE18636.1"/>
    </source>
</evidence>
<comment type="similarity">
    <text evidence="2">Belongs to the isochorismate synthase family.</text>
</comment>
<dbReference type="Proteomes" id="UP000001026">
    <property type="component" value="Chromosome"/>
</dbReference>
<reference evidence="7 8" key="1">
    <citation type="journal article" date="2003" name="Nature">
        <title>Genome divergence in two Prochlorococcus ecotypes reflects oceanic niche differentiation.</title>
        <authorList>
            <person name="Rocap G."/>
            <person name="Larimer F.W."/>
            <person name="Lamerdin J.E."/>
            <person name="Malfatti S."/>
            <person name="Chain P."/>
            <person name="Ahlgren N.A."/>
            <person name="Arellano A."/>
            <person name="Coleman M."/>
            <person name="Hauser L."/>
            <person name="Hess W.R."/>
            <person name="Johnson Z.I."/>
            <person name="Land M.L."/>
            <person name="Lindell D."/>
            <person name="Post A.F."/>
            <person name="Regala W."/>
            <person name="Shah M."/>
            <person name="Shaw S.L."/>
            <person name="Steglich C."/>
            <person name="Sullivan M.B."/>
            <person name="Ting C.S."/>
            <person name="Tolonen A."/>
            <person name="Webb E.A."/>
            <person name="Zinser E.R."/>
            <person name="Chisholm S.W."/>
        </authorList>
    </citation>
    <scope>NUCLEOTIDE SEQUENCE [LARGE SCALE GENOMIC DNA]</scope>
    <source>
        <strain evidence="8">CCMP1986 / NIES-2087 / MED4</strain>
    </source>
</reference>
<dbReference type="RefSeq" id="WP_011131816.1">
    <property type="nucleotide sequence ID" value="NC_005072.1"/>
</dbReference>
<evidence type="ECO:0000256" key="3">
    <source>
        <dbReference type="ARBA" id="ARBA00012824"/>
    </source>
</evidence>
<dbReference type="EC" id="5.4.4.2" evidence="3"/>
<gene>
    <name evidence="7" type="primary">menF</name>
    <name evidence="7" type="ordered locus">PMM0177</name>
</gene>
<dbReference type="PANTHER" id="PTHR42839">
    <property type="entry name" value="ISOCHORISMATE SYNTHASE ENTC"/>
    <property type="match status" value="1"/>
</dbReference>
<dbReference type="STRING" id="59919.PMM0177"/>
<dbReference type="NCBIfam" id="TIGR00543">
    <property type="entry name" value="isochor_syn"/>
    <property type="match status" value="1"/>
</dbReference>
<dbReference type="PANTHER" id="PTHR42839:SF2">
    <property type="entry name" value="ISOCHORISMATE SYNTHASE ENTC"/>
    <property type="match status" value="1"/>
</dbReference>
<dbReference type="HOGENOM" id="CLU_006493_8_4_3"/>
<accession>Q7V3A5</accession>
<sequence>MKNNLNFSDFLKGVFSNFDKKGVNSGLVSICIEIPCVNLFDVYEFFIDKYSFSSFWEEDNKMSYIALEKCKYLTLEGPKKFKVAKEFSDENFNNLINLTDESNNSALSKIIYFFSFSENLKKKYCLFDVPGLEAILPKILIIKNKKNCWLRINAHVEGKSSLRTLIEELWSIRDQILNSKNQKSKNIFNYPSINYFLNSLELSNNNLNQLIKKGIKLVEKGSLDKIVLASRVKIEFKNKLNLINILKKLKTNQPNTCRYVWRRNSKDIIFGASPERLFSLRKPDLVLEAIAGTVSSDLNPDSLMESSKDIKEHNYVLEYLIKSLEVLKINNHTKSSLKVTSFGDISHLQTLVYSKINNICPFDLLRVLHPSPAVCGSPKKEAINWINTLESFSRGNYASPIGWVDSEGNSEFRVAIRGARYIDQNLEFTAGSGLVKGSISKKEIEEIQLKFQSLVKQIFLAKTTK</sequence>
<dbReference type="KEGG" id="pmm:PMM0177"/>